<comment type="caution">
    <text evidence="2">The sequence shown here is derived from an EMBL/GenBank/DDBJ whole genome shotgun (WGS) entry which is preliminary data.</text>
</comment>
<dbReference type="AlphaFoldDB" id="A0A5B7E3M6"/>
<dbReference type="Proteomes" id="UP000324222">
    <property type="component" value="Unassembled WGS sequence"/>
</dbReference>
<evidence type="ECO:0000256" key="1">
    <source>
        <dbReference type="SAM" id="MobiDB-lite"/>
    </source>
</evidence>
<feature type="compositionally biased region" description="Basic and acidic residues" evidence="1">
    <location>
        <begin position="100"/>
        <end position="114"/>
    </location>
</feature>
<sequence>MPILIPGFRDRWTGLACDDGSNNTINITAITIQRFPTPLYITHTSHNHYSHHYLQHHHYDDHHHKNRTSTLVITKLSNEKKTRHEGTSTSEHYQQWAKTKTHEPDTPSHTKADLCLEEEEEEEDEE</sequence>
<organism evidence="2 3">
    <name type="scientific">Portunus trituberculatus</name>
    <name type="common">Swimming crab</name>
    <name type="synonym">Neptunus trituberculatus</name>
    <dbReference type="NCBI Taxonomy" id="210409"/>
    <lineage>
        <taxon>Eukaryota</taxon>
        <taxon>Metazoa</taxon>
        <taxon>Ecdysozoa</taxon>
        <taxon>Arthropoda</taxon>
        <taxon>Crustacea</taxon>
        <taxon>Multicrustacea</taxon>
        <taxon>Malacostraca</taxon>
        <taxon>Eumalacostraca</taxon>
        <taxon>Eucarida</taxon>
        <taxon>Decapoda</taxon>
        <taxon>Pleocyemata</taxon>
        <taxon>Brachyura</taxon>
        <taxon>Eubrachyura</taxon>
        <taxon>Portunoidea</taxon>
        <taxon>Portunidae</taxon>
        <taxon>Portuninae</taxon>
        <taxon>Portunus</taxon>
    </lineage>
</organism>
<evidence type="ECO:0000313" key="3">
    <source>
        <dbReference type="Proteomes" id="UP000324222"/>
    </source>
</evidence>
<keyword evidence="3" id="KW-1185">Reference proteome</keyword>
<feature type="compositionally biased region" description="Acidic residues" evidence="1">
    <location>
        <begin position="115"/>
        <end position="126"/>
    </location>
</feature>
<evidence type="ECO:0000313" key="2">
    <source>
        <dbReference type="EMBL" id="MPC28368.1"/>
    </source>
</evidence>
<feature type="compositionally biased region" description="Polar residues" evidence="1">
    <location>
        <begin position="87"/>
        <end position="98"/>
    </location>
</feature>
<dbReference type="EMBL" id="VSRR010001901">
    <property type="protein sequence ID" value="MPC28368.1"/>
    <property type="molecule type" value="Genomic_DNA"/>
</dbReference>
<accession>A0A5B7E3M6</accession>
<proteinExistence type="predicted"/>
<name>A0A5B7E3M6_PORTR</name>
<reference evidence="2 3" key="1">
    <citation type="submission" date="2019-05" db="EMBL/GenBank/DDBJ databases">
        <title>Another draft genome of Portunus trituberculatus and its Hox gene families provides insights of decapod evolution.</title>
        <authorList>
            <person name="Jeong J.-H."/>
            <person name="Song I."/>
            <person name="Kim S."/>
            <person name="Choi T."/>
            <person name="Kim D."/>
            <person name="Ryu S."/>
            <person name="Kim W."/>
        </authorList>
    </citation>
    <scope>NUCLEOTIDE SEQUENCE [LARGE SCALE GENOMIC DNA]</scope>
    <source>
        <tissue evidence="2">Muscle</tissue>
    </source>
</reference>
<protein>
    <submittedName>
        <fullName evidence="2">Uncharacterized protein</fullName>
    </submittedName>
</protein>
<feature type="region of interest" description="Disordered" evidence="1">
    <location>
        <begin position="78"/>
        <end position="126"/>
    </location>
</feature>
<gene>
    <name evidence="2" type="ORF">E2C01_021571</name>
</gene>